<dbReference type="Gene3D" id="3.30.900.10">
    <property type="entry name" value="HORMA domain"/>
    <property type="match status" value="1"/>
</dbReference>
<keyword evidence="3" id="KW-0158">Chromosome</keyword>
<evidence type="ECO:0000256" key="5">
    <source>
        <dbReference type="ARBA" id="ARBA00023254"/>
    </source>
</evidence>
<protein>
    <submittedName>
        <fullName evidence="8">DNA-binding HORMA</fullName>
    </submittedName>
</protein>
<dbReference type="OrthoDB" id="1928087at2759"/>
<dbReference type="GO" id="GO:0051598">
    <property type="term" value="P:meiotic recombination checkpoint signaling"/>
    <property type="evidence" value="ECO:0007669"/>
    <property type="project" value="TreeGrafter"/>
</dbReference>
<reference evidence="8" key="2">
    <citation type="journal article" date="2023" name="IMA Fungus">
        <title>Comparative genomic study of the Penicillium genus elucidates a diverse pangenome and 15 lateral gene transfer events.</title>
        <authorList>
            <person name="Petersen C."/>
            <person name="Sorensen T."/>
            <person name="Nielsen M.R."/>
            <person name="Sondergaard T.E."/>
            <person name="Sorensen J.L."/>
            <person name="Fitzpatrick D.A."/>
            <person name="Frisvad J.C."/>
            <person name="Nielsen K.L."/>
        </authorList>
    </citation>
    <scope>NUCLEOTIDE SEQUENCE</scope>
    <source>
        <strain evidence="8">IBT 3081</strain>
    </source>
</reference>
<feature type="non-terminal residue" evidence="8">
    <location>
        <position position="1"/>
    </location>
</feature>
<keyword evidence="5" id="KW-0469">Meiosis</keyword>
<reference evidence="8" key="1">
    <citation type="submission" date="2022-12" db="EMBL/GenBank/DDBJ databases">
        <authorList>
            <person name="Petersen C."/>
        </authorList>
    </citation>
    <scope>NUCLEOTIDE SEQUENCE</scope>
    <source>
        <strain evidence="8">IBT 3081</strain>
    </source>
</reference>
<proteinExistence type="predicted"/>
<evidence type="ECO:0000256" key="4">
    <source>
        <dbReference type="ARBA" id="ARBA00023242"/>
    </source>
</evidence>
<evidence type="ECO:0000256" key="1">
    <source>
        <dbReference type="ARBA" id="ARBA00004123"/>
    </source>
</evidence>
<dbReference type="GO" id="GO:0005694">
    <property type="term" value="C:chromosome"/>
    <property type="evidence" value="ECO:0007669"/>
    <property type="project" value="UniProtKB-SubCell"/>
</dbReference>
<organism evidence="8 9">
    <name type="scientific">Penicillium concentricum</name>
    <dbReference type="NCBI Taxonomy" id="293559"/>
    <lineage>
        <taxon>Eukaryota</taxon>
        <taxon>Fungi</taxon>
        <taxon>Dikarya</taxon>
        <taxon>Ascomycota</taxon>
        <taxon>Pezizomycotina</taxon>
        <taxon>Eurotiomycetes</taxon>
        <taxon>Eurotiomycetidae</taxon>
        <taxon>Eurotiales</taxon>
        <taxon>Aspergillaceae</taxon>
        <taxon>Penicillium</taxon>
    </lineage>
</organism>
<dbReference type="InterPro" id="IPR036570">
    <property type="entry name" value="HORMA_dom_sf"/>
</dbReference>
<evidence type="ECO:0000313" key="9">
    <source>
        <dbReference type="Proteomes" id="UP001147752"/>
    </source>
</evidence>
<dbReference type="AlphaFoldDB" id="A0A9W9SAL9"/>
<accession>A0A9W9SAL9</accession>
<evidence type="ECO:0000313" key="8">
    <source>
        <dbReference type="EMBL" id="KAJ5374627.1"/>
    </source>
</evidence>
<dbReference type="GeneID" id="81463546"/>
<feature type="domain" description="HORMA" evidence="7">
    <location>
        <begin position="1"/>
        <end position="264"/>
    </location>
</feature>
<evidence type="ECO:0000259" key="7">
    <source>
        <dbReference type="PROSITE" id="PS50815"/>
    </source>
</evidence>
<dbReference type="SUPFAM" id="SSF56019">
    <property type="entry name" value="The spindle assembly checkpoint protein mad2"/>
    <property type="match status" value="1"/>
</dbReference>
<dbReference type="Pfam" id="PF02301">
    <property type="entry name" value="HORMA"/>
    <property type="match status" value="1"/>
</dbReference>
<dbReference type="Proteomes" id="UP001147752">
    <property type="component" value="Unassembled WGS sequence"/>
</dbReference>
<dbReference type="PANTHER" id="PTHR48225">
    <property type="entry name" value="HORMA DOMAIN-CONTAINING PROTEIN 1"/>
    <property type="match status" value="1"/>
</dbReference>
<dbReference type="GO" id="GO:0003677">
    <property type="term" value="F:DNA binding"/>
    <property type="evidence" value="ECO:0007669"/>
    <property type="project" value="UniProtKB-KW"/>
</dbReference>
<evidence type="ECO:0000256" key="6">
    <source>
        <dbReference type="SAM" id="MobiDB-lite"/>
    </source>
</evidence>
<keyword evidence="8" id="KW-0238">DNA-binding</keyword>
<feature type="compositionally biased region" description="Basic and acidic residues" evidence="6">
    <location>
        <begin position="325"/>
        <end position="337"/>
    </location>
</feature>
<dbReference type="PANTHER" id="PTHR48225:SF7">
    <property type="entry name" value="MEIOSIS-SPECIFIC PROTEIN HOP1"/>
    <property type="match status" value="1"/>
</dbReference>
<evidence type="ECO:0000256" key="3">
    <source>
        <dbReference type="ARBA" id="ARBA00022454"/>
    </source>
</evidence>
<dbReference type="InterPro" id="IPR051294">
    <property type="entry name" value="HORMA_MeioticProgression"/>
</dbReference>
<feature type="region of interest" description="Disordered" evidence="6">
    <location>
        <begin position="324"/>
        <end position="343"/>
    </location>
</feature>
<comment type="caution">
    <text evidence="8">The sequence shown here is derived from an EMBL/GenBank/DDBJ whole genome shotgun (WGS) entry which is preliminary data.</text>
</comment>
<comment type="subcellular location">
    <subcellularLocation>
        <location evidence="2">Chromosome</location>
    </subcellularLocation>
    <subcellularLocation>
        <location evidence="1">Nucleus</location>
    </subcellularLocation>
</comment>
<evidence type="ECO:0000256" key="2">
    <source>
        <dbReference type="ARBA" id="ARBA00004286"/>
    </source>
</evidence>
<sequence>EQSLELMKITLHMTIASLLYTRGLLPRDTFGERVLRTSRFHERYSYSHFVKGKGNGNFARNRAEYVPICVVERHMSDEADGLLDLIENAIFDALLRGVLHAVQLTVITDKSSPNNVLESYTFTFDNCDERSLGIHVFYKPECPGSYDILGLTGSLDGTIECPRTSYWKRMGRFYRSVDSGFHTVGLRVNPLLSTSPGGEAHFPLVEEANFDAVLRSGEVGIPTPAQMPLEIVEEIYVSKDGSTSSDTDDVRITEKELEKLSYTPARHQGIATRKESRETRRYMEVHVDDRIFFSQEDVDADQSRVYAVGQSLAYSIAVNPDDISETQRKSKFPERPRRSPIPLNEPQEEHYAVCPIGCDGVHLSQDHREIRRNFGPAAYIRRLQDAGSKPTVIARTVDYVQNRCDAIRKRDEENKDNQQNLQKGRRRYRCECNTWRFKPSKSVSHGNGLSSVRSVLINIEDTMCQLQGLPAHPVLWLLFGKGQTNPIYTLLLQLLDRI</sequence>
<dbReference type="PROSITE" id="PS50815">
    <property type="entry name" value="HORMA"/>
    <property type="match status" value="1"/>
</dbReference>
<dbReference type="RefSeq" id="XP_056580613.1">
    <property type="nucleotide sequence ID" value="XM_056724363.1"/>
</dbReference>
<dbReference type="InterPro" id="IPR003511">
    <property type="entry name" value="HORMA_dom"/>
</dbReference>
<gene>
    <name evidence="8" type="ORF">N7517_006633</name>
</gene>
<dbReference type="GO" id="GO:0005634">
    <property type="term" value="C:nucleus"/>
    <property type="evidence" value="ECO:0007669"/>
    <property type="project" value="UniProtKB-SubCell"/>
</dbReference>
<name>A0A9W9SAL9_9EURO</name>
<dbReference type="EMBL" id="JAPZBT010000002">
    <property type="protein sequence ID" value="KAJ5374627.1"/>
    <property type="molecule type" value="Genomic_DNA"/>
</dbReference>
<keyword evidence="9" id="KW-1185">Reference proteome</keyword>
<dbReference type="GO" id="GO:0007130">
    <property type="term" value="P:synaptonemal complex assembly"/>
    <property type="evidence" value="ECO:0007669"/>
    <property type="project" value="TreeGrafter"/>
</dbReference>
<keyword evidence="4" id="KW-0539">Nucleus</keyword>